<dbReference type="InterPro" id="IPR036236">
    <property type="entry name" value="Znf_C2H2_sf"/>
</dbReference>
<evidence type="ECO:0000256" key="7">
    <source>
        <dbReference type="ARBA" id="ARBA00023242"/>
    </source>
</evidence>
<proteinExistence type="predicted"/>
<organism evidence="11 12">
    <name type="scientific">Penicillium alfredii</name>
    <dbReference type="NCBI Taxonomy" id="1506179"/>
    <lineage>
        <taxon>Eukaryota</taxon>
        <taxon>Fungi</taxon>
        <taxon>Dikarya</taxon>
        <taxon>Ascomycota</taxon>
        <taxon>Pezizomycotina</taxon>
        <taxon>Eurotiomycetes</taxon>
        <taxon>Eurotiomycetidae</taxon>
        <taxon>Eurotiales</taxon>
        <taxon>Aspergillaceae</taxon>
        <taxon>Penicillium</taxon>
    </lineage>
</organism>
<keyword evidence="3 8" id="KW-0863">Zinc-finger</keyword>
<feature type="region of interest" description="Disordered" evidence="9">
    <location>
        <begin position="413"/>
        <end position="437"/>
    </location>
</feature>
<feature type="domain" description="C2H2-type" evidence="10">
    <location>
        <begin position="538"/>
        <end position="563"/>
    </location>
</feature>
<comment type="caution">
    <text evidence="11">The sequence shown here is derived from an EMBL/GenBank/DDBJ whole genome shotgun (WGS) entry which is preliminary data.</text>
</comment>
<dbReference type="PANTHER" id="PTHR46179:SF13">
    <property type="entry name" value="C2H2-TYPE DOMAIN-CONTAINING PROTEIN"/>
    <property type="match status" value="1"/>
</dbReference>
<reference evidence="11" key="2">
    <citation type="journal article" date="2023" name="IMA Fungus">
        <title>Comparative genomic study of the Penicillium genus elucidates a diverse pangenome and 15 lateral gene transfer events.</title>
        <authorList>
            <person name="Petersen C."/>
            <person name="Sorensen T."/>
            <person name="Nielsen M.R."/>
            <person name="Sondergaard T.E."/>
            <person name="Sorensen J.L."/>
            <person name="Fitzpatrick D.A."/>
            <person name="Frisvad J.C."/>
            <person name="Nielsen K.L."/>
        </authorList>
    </citation>
    <scope>NUCLEOTIDE SEQUENCE</scope>
    <source>
        <strain evidence="11">IBT 34128</strain>
    </source>
</reference>
<protein>
    <recommendedName>
        <fullName evidence="10">C2H2-type domain-containing protein</fullName>
    </recommendedName>
</protein>
<evidence type="ECO:0000256" key="9">
    <source>
        <dbReference type="SAM" id="MobiDB-lite"/>
    </source>
</evidence>
<evidence type="ECO:0000313" key="12">
    <source>
        <dbReference type="Proteomes" id="UP001141434"/>
    </source>
</evidence>
<gene>
    <name evidence="11" type="ORF">NUU61_007061</name>
</gene>
<dbReference type="Gene3D" id="3.30.160.60">
    <property type="entry name" value="Classic Zinc Finger"/>
    <property type="match status" value="1"/>
</dbReference>
<feature type="domain" description="C2H2-type" evidence="10">
    <location>
        <begin position="512"/>
        <end position="539"/>
    </location>
</feature>
<feature type="region of interest" description="Disordered" evidence="9">
    <location>
        <begin position="355"/>
        <end position="395"/>
    </location>
</feature>
<dbReference type="GeneID" id="81396755"/>
<reference evidence="11" key="1">
    <citation type="submission" date="2022-11" db="EMBL/GenBank/DDBJ databases">
        <authorList>
            <person name="Petersen C."/>
        </authorList>
    </citation>
    <scope>NUCLEOTIDE SEQUENCE</scope>
    <source>
        <strain evidence="11">IBT 34128</strain>
    </source>
</reference>
<evidence type="ECO:0000256" key="5">
    <source>
        <dbReference type="ARBA" id="ARBA00023015"/>
    </source>
</evidence>
<accession>A0A9W9K4D4</accession>
<dbReference type="InterPro" id="IPR013087">
    <property type="entry name" value="Znf_C2H2_type"/>
</dbReference>
<dbReference type="SMART" id="SM00355">
    <property type="entry name" value="ZnF_C2H2"/>
    <property type="match status" value="5"/>
</dbReference>
<dbReference type="PROSITE" id="PS00028">
    <property type="entry name" value="ZINC_FINGER_C2H2_1"/>
    <property type="match status" value="1"/>
</dbReference>
<keyword evidence="12" id="KW-1185">Reference proteome</keyword>
<evidence type="ECO:0000256" key="2">
    <source>
        <dbReference type="ARBA" id="ARBA00022723"/>
    </source>
</evidence>
<evidence type="ECO:0000256" key="6">
    <source>
        <dbReference type="ARBA" id="ARBA00023163"/>
    </source>
</evidence>
<keyword evidence="5" id="KW-0805">Transcription regulation</keyword>
<feature type="compositionally biased region" description="Basic residues" evidence="9">
    <location>
        <begin position="711"/>
        <end position="720"/>
    </location>
</feature>
<evidence type="ECO:0000256" key="3">
    <source>
        <dbReference type="ARBA" id="ARBA00022771"/>
    </source>
</evidence>
<keyword evidence="7" id="KW-0539">Nucleus</keyword>
<sequence length="720" mass="80799">MEDPQLSWHDSGDVLQGIMVGHDGTHDLCDLKPSMPFTDPANPLLDLQLGADLSSFDTPNQPPFLNSWSSSTDPHPLYYLPCHSTRLAGNQDAWNPLQVTGVPDQSSLSHMQVPAATGDSDFHFSKYYCSDPSENGSQYMGSLHSTDSGYGTASCATQSVVTSSQGLDSTSSPLIAAKDHSSGELSTCFEQTSYGPTFASELVESPSQLFDGSVRCEHPSCSWVGKCPSDKRKHEARHRKLFKCDEPGCPRKEGFGTINDLARHKKCVHNQEPERGPKMMYMCYGKNCPRPNKKWPRLDNFKQHLGRMHGEEDADMLLKRSMDWHAQFTRSYKFDKSDPQDEPMFDMQPDLMSMHGNTDAEHITSDSMHHDGMDFLSSRAATPKPADNNTQPQIPLTHSETSQLQALGTLGLTPSFHSESRNPVPEQGAKKSPSSVTDAADNLINAMTKMMNSRGRRGSQYIDEGIDVEPENVQLSQLQRQMLQRVFSVALDRLSEGAPADEDAGSEKQGWFQCESCPKLTRLRCEMKKHQKRHERPYGCTFPHCSKSFGSKADWKRHESSQHLHIPSWFCTFHDVRTDTSCERLFHCQQTFTQHLNQQHQVPEPQVGVAVCTSRLDVGEQSHFWCGFCRQTVALRTLGPAALDERFNHIDIEHFKKGERRRDWSFPSVTMLEGELGFGLNAAPDSMDLIESRGVEGSAWKKPRLQPPQGSRRKRKLADV</sequence>
<keyword evidence="4" id="KW-0862">Zinc</keyword>
<comment type="subcellular location">
    <subcellularLocation>
        <location evidence="1">Nucleus</location>
    </subcellularLocation>
</comment>
<dbReference type="PANTHER" id="PTHR46179">
    <property type="entry name" value="ZINC FINGER PROTEIN"/>
    <property type="match status" value="1"/>
</dbReference>
<dbReference type="GO" id="GO:0005634">
    <property type="term" value="C:nucleus"/>
    <property type="evidence" value="ECO:0007669"/>
    <property type="project" value="UniProtKB-SubCell"/>
</dbReference>
<dbReference type="OrthoDB" id="6077919at2759"/>
<evidence type="ECO:0000259" key="10">
    <source>
        <dbReference type="PROSITE" id="PS50157"/>
    </source>
</evidence>
<feature type="region of interest" description="Disordered" evidence="9">
    <location>
        <begin position="697"/>
        <end position="720"/>
    </location>
</feature>
<dbReference type="EMBL" id="JAPMSZ010000009">
    <property type="protein sequence ID" value="KAJ5092191.1"/>
    <property type="molecule type" value="Genomic_DNA"/>
</dbReference>
<dbReference type="SUPFAM" id="SSF57667">
    <property type="entry name" value="beta-beta-alpha zinc fingers"/>
    <property type="match status" value="1"/>
</dbReference>
<dbReference type="PROSITE" id="PS50157">
    <property type="entry name" value="ZINC_FINGER_C2H2_2"/>
    <property type="match status" value="2"/>
</dbReference>
<dbReference type="InterPro" id="IPR051061">
    <property type="entry name" value="Zinc_finger_trans_reg"/>
</dbReference>
<dbReference type="Proteomes" id="UP001141434">
    <property type="component" value="Unassembled WGS sequence"/>
</dbReference>
<dbReference type="AlphaFoldDB" id="A0A9W9K4D4"/>
<keyword evidence="6" id="KW-0804">Transcription</keyword>
<keyword evidence="2" id="KW-0479">Metal-binding</keyword>
<evidence type="ECO:0000256" key="4">
    <source>
        <dbReference type="ARBA" id="ARBA00022833"/>
    </source>
</evidence>
<name>A0A9W9K4D4_9EURO</name>
<dbReference type="GO" id="GO:0006357">
    <property type="term" value="P:regulation of transcription by RNA polymerase II"/>
    <property type="evidence" value="ECO:0007669"/>
    <property type="project" value="TreeGrafter"/>
</dbReference>
<dbReference type="GO" id="GO:0008270">
    <property type="term" value="F:zinc ion binding"/>
    <property type="evidence" value="ECO:0007669"/>
    <property type="project" value="UniProtKB-KW"/>
</dbReference>
<evidence type="ECO:0000313" key="11">
    <source>
        <dbReference type="EMBL" id="KAJ5092191.1"/>
    </source>
</evidence>
<feature type="compositionally biased region" description="Basic and acidic residues" evidence="9">
    <location>
        <begin position="358"/>
        <end position="373"/>
    </location>
</feature>
<evidence type="ECO:0000256" key="8">
    <source>
        <dbReference type="PROSITE-ProRule" id="PRU00042"/>
    </source>
</evidence>
<dbReference type="RefSeq" id="XP_056510386.1">
    <property type="nucleotide sequence ID" value="XM_056657586.1"/>
</dbReference>
<evidence type="ECO:0000256" key="1">
    <source>
        <dbReference type="ARBA" id="ARBA00004123"/>
    </source>
</evidence>